<dbReference type="EMBL" id="JAVIJP010000060">
    <property type="protein sequence ID" value="KAL3622135.1"/>
    <property type="molecule type" value="Genomic_DNA"/>
</dbReference>
<protein>
    <submittedName>
        <fullName evidence="1">Uncharacterized protein</fullName>
    </submittedName>
</protein>
<dbReference type="Proteomes" id="UP001632038">
    <property type="component" value="Unassembled WGS sequence"/>
</dbReference>
<keyword evidence="2" id="KW-1185">Reference proteome</keyword>
<evidence type="ECO:0000313" key="2">
    <source>
        <dbReference type="Proteomes" id="UP001632038"/>
    </source>
</evidence>
<evidence type="ECO:0000313" key="1">
    <source>
        <dbReference type="EMBL" id="KAL3622135.1"/>
    </source>
</evidence>
<reference evidence="2" key="1">
    <citation type="journal article" date="2024" name="IScience">
        <title>Strigolactones Initiate the Formation of Haustorium-like Structures in Castilleja.</title>
        <authorList>
            <person name="Buerger M."/>
            <person name="Peterson D."/>
            <person name="Chory J."/>
        </authorList>
    </citation>
    <scope>NUCLEOTIDE SEQUENCE [LARGE SCALE GENOMIC DNA]</scope>
</reference>
<comment type="caution">
    <text evidence="1">The sequence shown here is derived from an EMBL/GenBank/DDBJ whole genome shotgun (WGS) entry which is preliminary data.</text>
</comment>
<proteinExistence type="predicted"/>
<accession>A0ABD3BZP9</accession>
<dbReference type="AlphaFoldDB" id="A0ABD3BZP9"/>
<sequence>MVSSGKGKKTIRGPKQDKDLDKLIFRLLKLKITYGLVEVEAAADLLFNLTKLKL</sequence>
<name>A0ABD3BZP9_9LAMI</name>
<organism evidence="1 2">
    <name type="scientific">Castilleja foliolosa</name>
    <dbReference type="NCBI Taxonomy" id="1961234"/>
    <lineage>
        <taxon>Eukaryota</taxon>
        <taxon>Viridiplantae</taxon>
        <taxon>Streptophyta</taxon>
        <taxon>Embryophyta</taxon>
        <taxon>Tracheophyta</taxon>
        <taxon>Spermatophyta</taxon>
        <taxon>Magnoliopsida</taxon>
        <taxon>eudicotyledons</taxon>
        <taxon>Gunneridae</taxon>
        <taxon>Pentapetalae</taxon>
        <taxon>asterids</taxon>
        <taxon>lamiids</taxon>
        <taxon>Lamiales</taxon>
        <taxon>Orobanchaceae</taxon>
        <taxon>Pedicularideae</taxon>
        <taxon>Castillejinae</taxon>
        <taxon>Castilleja</taxon>
    </lineage>
</organism>
<gene>
    <name evidence="1" type="ORF">CASFOL_033546</name>
</gene>